<gene>
    <name evidence="1" type="ORF">ZIOFF_048944</name>
</gene>
<evidence type="ECO:0000313" key="2">
    <source>
        <dbReference type="Proteomes" id="UP000734854"/>
    </source>
</evidence>
<reference evidence="1 2" key="1">
    <citation type="submission" date="2020-08" db="EMBL/GenBank/DDBJ databases">
        <title>Plant Genome Project.</title>
        <authorList>
            <person name="Zhang R.-G."/>
        </authorList>
    </citation>
    <scope>NUCLEOTIDE SEQUENCE [LARGE SCALE GENOMIC DNA]</scope>
    <source>
        <tissue evidence="1">Rhizome</tissue>
    </source>
</reference>
<dbReference type="EMBL" id="JACMSC010000013">
    <property type="protein sequence ID" value="KAG6493938.1"/>
    <property type="molecule type" value="Genomic_DNA"/>
</dbReference>
<sequence length="322" mass="36601">MLGATAGDAGSSEAGSKVVGPIIGAADEVVGVRGGGDASLTNVSAVRERGRLSASVLFAVSAWRGGDDKGESETCVSKEKRRRRFVNWMKEFTKGKELVRPNVTHFAISYLTIRRLLELKGELIVFFFFFWHMKNGGSSHSKKKKGQEICNIIFDTQNFWPNVKLCLKIVSPLIKVLRMVDFDDKHAMGFLYKAIEHVKEEIKTNLRSSKKRYEPVYTIIDKRWKNMLSQSLHATGYYWNPQYHYSQTFLIDVNVKHGLYECMTIIVPNVTDRDTIDQQLDRFRMTKGLFGIENAIQSRNTKSPESRVESVDALEAWHALVL</sequence>
<dbReference type="Proteomes" id="UP000734854">
    <property type="component" value="Unassembled WGS sequence"/>
</dbReference>
<dbReference type="AlphaFoldDB" id="A0A8J5KX49"/>
<organism evidence="1 2">
    <name type="scientific">Zingiber officinale</name>
    <name type="common">Ginger</name>
    <name type="synonym">Amomum zingiber</name>
    <dbReference type="NCBI Taxonomy" id="94328"/>
    <lineage>
        <taxon>Eukaryota</taxon>
        <taxon>Viridiplantae</taxon>
        <taxon>Streptophyta</taxon>
        <taxon>Embryophyta</taxon>
        <taxon>Tracheophyta</taxon>
        <taxon>Spermatophyta</taxon>
        <taxon>Magnoliopsida</taxon>
        <taxon>Liliopsida</taxon>
        <taxon>Zingiberales</taxon>
        <taxon>Zingiberaceae</taxon>
        <taxon>Zingiber</taxon>
    </lineage>
</organism>
<dbReference type="SUPFAM" id="SSF53098">
    <property type="entry name" value="Ribonuclease H-like"/>
    <property type="match status" value="1"/>
</dbReference>
<dbReference type="InterPro" id="IPR012337">
    <property type="entry name" value="RNaseH-like_sf"/>
</dbReference>
<evidence type="ECO:0000313" key="1">
    <source>
        <dbReference type="EMBL" id="KAG6493938.1"/>
    </source>
</evidence>
<dbReference type="PANTHER" id="PTHR32166:SF74">
    <property type="entry name" value="OS05G0256350 PROTEIN"/>
    <property type="match status" value="1"/>
</dbReference>
<name>A0A8J5KX49_ZINOF</name>
<keyword evidence="2" id="KW-1185">Reference proteome</keyword>
<dbReference type="PANTHER" id="PTHR32166">
    <property type="entry name" value="OSJNBA0013A04.12 PROTEIN"/>
    <property type="match status" value="1"/>
</dbReference>
<accession>A0A8J5KX49</accession>
<proteinExistence type="predicted"/>
<comment type="caution">
    <text evidence="1">The sequence shown here is derived from an EMBL/GenBank/DDBJ whole genome shotgun (WGS) entry which is preliminary data.</text>
</comment>
<protein>
    <submittedName>
        <fullName evidence="1">Uncharacterized protein</fullName>
    </submittedName>
</protein>